<dbReference type="EMBL" id="OZ034822">
    <property type="protein sequence ID" value="CAL1414240.1"/>
    <property type="molecule type" value="Genomic_DNA"/>
</dbReference>
<dbReference type="InterPro" id="IPR036397">
    <property type="entry name" value="RNaseH_sf"/>
</dbReference>
<gene>
    <name evidence="4" type="ORF">LTRI10_LOCUS53414</name>
</gene>
<feature type="compositionally biased region" description="Low complexity" evidence="2">
    <location>
        <begin position="905"/>
        <end position="954"/>
    </location>
</feature>
<dbReference type="Pfam" id="PF22936">
    <property type="entry name" value="Pol_BBD"/>
    <property type="match status" value="1"/>
</dbReference>
<sequence>MSTQATGSAGGQGDETASENNNTQQGNQQSMVPRYEDPYLNPYYLPAHDGGLTTIITMKLTDQNYNLWSRVMELALNTKNKLQFVNGMIPVPEVGDPIWPSWHRCDSTVRCWIYNSLSDDIANSVVPYRVAKDVWDNLKERFSQADFIRVYELKEQVSKLVQGDQSVTQYYTALTTKWQEYNMHRPIPCCPCPNSPYYTIQKYHEEDLIVKFMQGLNDTYQAARTQVLMNAQLPSIESVFKQMVQLERQMKGLNPNKGRVESIALLAAGNQSKQPKGQGSRNPRDYTTEGKKWCRYCKKENHTIQECYRLKNKQSREEGVPFAGSVDSHLSDTGGSNTGSGGRSEGEVNLSTLLTADQLDKLRAMLIKSPSPSPSPPSSPHVQHNAAMVMRAPSVNQPAANLITRSTPPASHFAASSSGNKTLPSNSEFLHRRVWILDTGATYHITCDKSFFIKSKPIDKVYISLPNGQRVQATYIGIITLPCGLFLTQVLFVPSFTYNLVSVSKLTTNHPVSLVFKSNFCVIQDLITRRRIGLAQVDRGLYLFTESKGQEFATHRDQQSFAAGVFNFHSQDFNIWHARLGHPSLSRMKEIKQTCNDVVLPLTQHCEVCHLAKQKRLPFPLSSSVSCQMFELIHTDIWGPLNCISRDGYSYFLTLVDDYSRAVWVFLLKSKAEARPVLQSFCTMVHTQFNVPIKTIRSDQGKEFHMPEFYSTHGIVHEMSCVYTAQQNGRVERKHQHLSNVARSLKLQSGLPLSYWSDFVLHAAYLINRTPTPVLNHKTPFEMLHKVPPDYMSLKVFGCLAYATVVEGHKHKFDPRANQCVFLGLPTGIKGFKLLDINTKRVFVNRDVIFYEDILPYRHPNSLPDSGTAESTTDLFPVPMSSPSSEDSIRPEPLPFVEPELAGLSSPPATSTPHTSPSPVVSPAASPSRSASRSVPRSPSPHYTPSSSHHLSPPVEQLRKSTRQSVFPKKFNDFYVGSMQVNDSPKSVPLDLLHLTPHRQHFALTIAAVVKPSSYAEAALDPRWNAAMTDEIKALYENNTWEITGLPEGVKSIGNKWVYKVKFLPSGVIERFKARVVAKGYTQIYGIDYCDTFSPVAKLTSVKMLLAIASIQNWHLHQMDVSNAFLNGDLEEVVYMELPEGLREKPEYKGKVCKLKKSLYGLKQASRMWYAKLTESLLAKGFKQSKSNYSIFLTEITGNLVVVIVYVDDILVSSPNLEAVNLVKKLLGSLFKMKDLGEMKYFLGLEINRTAAGIHVSQRKYCIELLKEAGFDECKPAKTPSSVKQVLSAADGEPYLNIQNFKHLLGQLQYLNSTRPDITFAVQQLCQFQDSPTTVHLKALHRVFRYLKNSPGQGVFYSSKAAIQLTGYSDSDWATCPDTRRSLTGFCVFLGTSLISWKAKKQSTVSRSSSEAEYRALALLSCEIQWLVRLLSDFGITHSHPAIVYCDSQSAIHIARNPVFHERTKHIEVDCHVIRERLESGLIDLHHVSTNYQLADVFTKSLGIDRFNFLMSKLGVSGRYSPACGGVMEIMTNPDGVVAACRSNALKNKELLL</sequence>
<reference evidence="4 5" key="1">
    <citation type="submission" date="2024-04" db="EMBL/GenBank/DDBJ databases">
        <authorList>
            <person name="Fracassetti M."/>
        </authorList>
    </citation>
    <scope>NUCLEOTIDE SEQUENCE [LARGE SCALE GENOMIC DNA]</scope>
</reference>
<dbReference type="Pfam" id="PF25597">
    <property type="entry name" value="SH3_retrovirus"/>
    <property type="match status" value="1"/>
</dbReference>
<dbReference type="InterPro" id="IPR001584">
    <property type="entry name" value="Integrase_cat-core"/>
</dbReference>
<dbReference type="InterPro" id="IPR025724">
    <property type="entry name" value="GAG-pre-integrase_dom"/>
</dbReference>
<dbReference type="Pfam" id="PF07727">
    <property type="entry name" value="RVT_2"/>
    <property type="match status" value="1"/>
</dbReference>
<dbReference type="GO" id="GO:0015074">
    <property type="term" value="P:DNA integration"/>
    <property type="evidence" value="ECO:0007669"/>
    <property type="project" value="InterPro"/>
</dbReference>
<evidence type="ECO:0000256" key="1">
    <source>
        <dbReference type="ARBA" id="ARBA00022750"/>
    </source>
</evidence>
<feature type="region of interest" description="Disordered" evidence="2">
    <location>
        <begin position="862"/>
        <end position="963"/>
    </location>
</feature>
<evidence type="ECO:0000256" key="2">
    <source>
        <dbReference type="SAM" id="MobiDB-lite"/>
    </source>
</evidence>
<dbReference type="GO" id="GO:0003676">
    <property type="term" value="F:nucleic acid binding"/>
    <property type="evidence" value="ECO:0007669"/>
    <property type="project" value="InterPro"/>
</dbReference>
<dbReference type="Pfam" id="PF13976">
    <property type="entry name" value="gag_pre-integrs"/>
    <property type="match status" value="1"/>
</dbReference>
<dbReference type="Proteomes" id="UP001497516">
    <property type="component" value="Chromosome 9"/>
</dbReference>
<keyword evidence="1" id="KW-0064">Aspartyl protease</keyword>
<organism evidence="4 5">
    <name type="scientific">Linum trigynum</name>
    <dbReference type="NCBI Taxonomy" id="586398"/>
    <lineage>
        <taxon>Eukaryota</taxon>
        <taxon>Viridiplantae</taxon>
        <taxon>Streptophyta</taxon>
        <taxon>Embryophyta</taxon>
        <taxon>Tracheophyta</taxon>
        <taxon>Spermatophyta</taxon>
        <taxon>Magnoliopsida</taxon>
        <taxon>eudicotyledons</taxon>
        <taxon>Gunneridae</taxon>
        <taxon>Pentapetalae</taxon>
        <taxon>rosids</taxon>
        <taxon>fabids</taxon>
        <taxon>Malpighiales</taxon>
        <taxon>Linaceae</taxon>
        <taxon>Linum</taxon>
    </lineage>
</organism>
<dbReference type="SUPFAM" id="SSF53098">
    <property type="entry name" value="Ribonuclease H-like"/>
    <property type="match status" value="1"/>
</dbReference>
<keyword evidence="1" id="KW-0645">Protease</keyword>
<dbReference type="InterPro" id="IPR054722">
    <property type="entry name" value="PolX-like_BBD"/>
</dbReference>
<dbReference type="PANTHER" id="PTHR11439:SF470">
    <property type="entry name" value="CYSTEINE-RICH RLK (RECEPTOR-LIKE PROTEIN KINASE) 8"/>
    <property type="match status" value="1"/>
</dbReference>
<dbReference type="GO" id="GO:0004190">
    <property type="term" value="F:aspartic-type endopeptidase activity"/>
    <property type="evidence" value="ECO:0007669"/>
    <property type="project" value="UniProtKB-KW"/>
</dbReference>
<dbReference type="CDD" id="cd09272">
    <property type="entry name" value="RNase_HI_RT_Ty1"/>
    <property type="match status" value="1"/>
</dbReference>
<dbReference type="InterPro" id="IPR005162">
    <property type="entry name" value="Retrotrans_gag_dom"/>
</dbReference>
<feature type="region of interest" description="Disordered" evidence="2">
    <location>
        <begin position="267"/>
        <end position="286"/>
    </location>
</feature>
<dbReference type="Pfam" id="PF14244">
    <property type="entry name" value="Retrotran_gag_3"/>
    <property type="match status" value="1"/>
</dbReference>
<dbReference type="InterPro" id="IPR012337">
    <property type="entry name" value="RNaseH-like_sf"/>
</dbReference>
<dbReference type="InterPro" id="IPR029472">
    <property type="entry name" value="Copia-like_N"/>
</dbReference>
<feature type="region of interest" description="Disordered" evidence="2">
    <location>
        <begin position="313"/>
        <end position="346"/>
    </location>
</feature>
<dbReference type="InterPro" id="IPR013103">
    <property type="entry name" value="RVT_2"/>
</dbReference>
<feature type="compositionally biased region" description="Polar residues" evidence="2">
    <location>
        <begin position="269"/>
        <end position="281"/>
    </location>
</feature>
<evidence type="ECO:0000313" key="4">
    <source>
        <dbReference type="EMBL" id="CAL1414240.1"/>
    </source>
</evidence>
<keyword evidence="5" id="KW-1185">Reference proteome</keyword>
<dbReference type="InterPro" id="IPR043502">
    <property type="entry name" value="DNA/RNA_pol_sf"/>
</dbReference>
<evidence type="ECO:0000259" key="3">
    <source>
        <dbReference type="PROSITE" id="PS50994"/>
    </source>
</evidence>
<dbReference type="Gene3D" id="3.30.420.10">
    <property type="entry name" value="Ribonuclease H-like superfamily/Ribonuclease H"/>
    <property type="match status" value="1"/>
</dbReference>
<protein>
    <recommendedName>
        <fullName evidence="3">Integrase catalytic domain-containing protein</fullName>
    </recommendedName>
</protein>
<proteinExistence type="predicted"/>
<dbReference type="Pfam" id="PF03732">
    <property type="entry name" value="Retrotrans_gag"/>
    <property type="match status" value="1"/>
</dbReference>
<name>A0AAV2GTX8_9ROSI</name>
<accession>A0AAV2GTX8</accession>
<keyword evidence="1" id="KW-0378">Hydrolase</keyword>
<feature type="compositionally biased region" description="Polar residues" evidence="2">
    <location>
        <begin position="863"/>
        <end position="874"/>
    </location>
</feature>
<dbReference type="SUPFAM" id="SSF56672">
    <property type="entry name" value="DNA/RNA polymerases"/>
    <property type="match status" value="1"/>
</dbReference>
<dbReference type="PROSITE" id="PS50994">
    <property type="entry name" value="INTEGRASE"/>
    <property type="match status" value="1"/>
</dbReference>
<evidence type="ECO:0000313" key="5">
    <source>
        <dbReference type="Proteomes" id="UP001497516"/>
    </source>
</evidence>
<feature type="region of interest" description="Disordered" evidence="2">
    <location>
        <begin position="1"/>
        <end position="30"/>
    </location>
</feature>
<dbReference type="PANTHER" id="PTHR11439">
    <property type="entry name" value="GAG-POL-RELATED RETROTRANSPOSON"/>
    <property type="match status" value="1"/>
</dbReference>
<feature type="domain" description="Integrase catalytic" evidence="3">
    <location>
        <begin position="616"/>
        <end position="788"/>
    </location>
</feature>
<feature type="compositionally biased region" description="Polar residues" evidence="2">
    <location>
        <begin position="18"/>
        <end position="30"/>
    </location>
</feature>
<dbReference type="InterPro" id="IPR057670">
    <property type="entry name" value="SH3_retrovirus"/>
</dbReference>
<dbReference type="Pfam" id="PF00665">
    <property type="entry name" value="rve"/>
    <property type="match status" value="1"/>
</dbReference>